<proteinExistence type="predicted"/>
<dbReference type="Proteomes" id="UP000189229">
    <property type="component" value="Unassembled WGS sequence"/>
</dbReference>
<dbReference type="AlphaFoldDB" id="A0A1V3X215"/>
<evidence type="ECO:0000313" key="1">
    <source>
        <dbReference type="EMBL" id="OOK73353.1"/>
    </source>
</evidence>
<sequence>MSGQVNGFTIPGFDIGQFGLNIPLSGQVNGFTIPGFDIGQFGLNIPLSGQVGGFTIPGITIDGFPLNVDLNGGLGPISIPINIGGTPGFGNVTTNPSSGFFNNGDGNVSGVANVGSAISGFWNQVPDSLPGIISGYYNVGHLESGMWNLGNTISGLYNTSPFGILTSAFNSGVKNVGQQLAGFFRTGTGP</sequence>
<gene>
    <name evidence="1" type="ORF">BZL30_4809</name>
</gene>
<organism evidence="1 2">
    <name type="scientific">Mycobacterium kansasii</name>
    <dbReference type="NCBI Taxonomy" id="1768"/>
    <lineage>
        <taxon>Bacteria</taxon>
        <taxon>Bacillati</taxon>
        <taxon>Actinomycetota</taxon>
        <taxon>Actinomycetes</taxon>
        <taxon>Mycobacteriales</taxon>
        <taxon>Mycobacteriaceae</taxon>
        <taxon>Mycobacterium</taxon>
    </lineage>
</organism>
<dbReference type="EMBL" id="MVBM01000004">
    <property type="protein sequence ID" value="OOK73353.1"/>
    <property type="molecule type" value="Genomic_DNA"/>
</dbReference>
<protein>
    <recommendedName>
        <fullName evidence="3">PPE family protein</fullName>
    </recommendedName>
</protein>
<comment type="caution">
    <text evidence="1">The sequence shown here is derived from an EMBL/GenBank/DDBJ whole genome shotgun (WGS) entry which is preliminary data.</text>
</comment>
<name>A0A1V3X215_MYCKA</name>
<evidence type="ECO:0008006" key="3">
    <source>
        <dbReference type="Google" id="ProtNLM"/>
    </source>
</evidence>
<evidence type="ECO:0000313" key="2">
    <source>
        <dbReference type="Proteomes" id="UP000189229"/>
    </source>
</evidence>
<reference evidence="1 2" key="1">
    <citation type="submission" date="2017-02" db="EMBL/GenBank/DDBJ databases">
        <title>Complete genome sequences of Mycobacterium kansasii strains isolated from rhesus macaques.</title>
        <authorList>
            <person name="Panda A."/>
            <person name="Nagaraj S."/>
            <person name="Zhao X."/>
            <person name="Tettelin H."/>
            <person name="Detolla L.J."/>
        </authorList>
    </citation>
    <scope>NUCLEOTIDE SEQUENCE [LARGE SCALE GENOMIC DNA]</scope>
    <source>
        <strain evidence="1 2">11-3813</strain>
    </source>
</reference>
<accession>A0A1V3X215</accession>